<keyword evidence="6 13" id="KW-0547">Nucleotide-binding</keyword>
<dbReference type="FunFam" id="3.90.740.10:FF:000005">
    <property type="entry name" value="Valine--tRNA ligase, mitochondrial"/>
    <property type="match status" value="1"/>
</dbReference>
<evidence type="ECO:0000256" key="4">
    <source>
        <dbReference type="ARBA" id="ARBA00022490"/>
    </source>
</evidence>
<dbReference type="CDD" id="cd00817">
    <property type="entry name" value="ValRS_core"/>
    <property type="match status" value="1"/>
</dbReference>
<dbReference type="PRINTS" id="PR00986">
    <property type="entry name" value="TRNASYNTHVAL"/>
</dbReference>
<evidence type="ECO:0000256" key="1">
    <source>
        <dbReference type="ARBA" id="ARBA00004496"/>
    </source>
</evidence>
<dbReference type="InterPro" id="IPR013155">
    <property type="entry name" value="M/V/L/I-tRNA-synth_anticd-bd"/>
</dbReference>
<feature type="compositionally biased region" description="Basic and acidic residues" evidence="14">
    <location>
        <begin position="1113"/>
        <end position="1122"/>
    </location>
</feature>
<dbReference type="CDD" id="cd07962">
    <property type="entry name" value="Anticodon_Ia_Val"/>
    <property type="match status" value="1"/>
</dbReference>
<evidence type="ECO:0000259" key="15">
    <source>
        <dbReference type="Pfam" id="PF00133"/>
    </source>
</evidence>
<keyword evidence="4" id="KW-0963">Cytoplasm</keyword>
<evidence type="ECO:0000256" key="6">
    <source>
        <dbReference type="ARBA" id="ARBA00022741"/>
    </source>
</evidence>
<dbReference type="Pfam" id="PF08264">
    <property type="entry name" value="Anticodon_1"/>
    <property type="match status" value="1"/>
</dbReference>
<dbReference type="Gene3D" id="1.10.287.380">
    <property type="entry name" value="Valyl-tRNA synthetase, C-terminal domain"/>
    <property type="match status" value="1"/>
</dbReference>
<dbReference type="SUPFAM" id="SSF50677">
    <property type="entry name" value="ValRS/IleRS/LeuRS editing domain"/>
    <property type="match status" value="1"/>
</dbReference>
<dbReference type="Pfam" id="PF10458">
    <property type="entry name" value="Val_tRNA-synt_C"/>
    <property type="match status" value="1"/>
</dbReference>
<dbReference type="EnsemblMetazoa" id="ACUA008589-RA">
    <property type="protein sequence ID" value="ACUA008589-PA"/>
    <property type="gene ID" value="ACUA008589"/>
</dbReference>
<dbReference type="SUPFAM" id="SSF47323">
    <property type="entry name" value="Anticodon-binding domain of a subclass of class I aminoacyl-tRNA synthetases"/>
    <property type="match status" value="1"/>
</dbReference>
<dbReference type="GO" id="GO:0006438">
    <property type="term" value="P:valyl-tRNA aminoacylation"/>
    <property type="evidence" value="ECO:0007669"/>
    <property type="project" value="InterPro"/>
</dbReference>
<dbReference type="EC" id="6.1.1.9" evidence="3"/>
<keyword evidence="5 13" id="KW-0436">Ligase</keyword>
<proteinExistence type="inferred from homology"/>
<keyword evidence="9 13" id="KW-0030">Aminoacyl-tRNA synthetase</keyword>
<evidence type="ECO:0000259" key="16">
    <source>
        <dbReference type="Pfam" id="PF08264"/>
    </source>
</evidence>
<dbReference type="InterPro" id="IPR002303">
    <property type="entry name" value="Valyl-tRNA_ligase"/>
</dbReference>
<name>A0A182M3J8_9DIPT</name>
<feature type="domain" description="Methionyl/Valyl/Leucyl/Isoleucyl-tRNA synthetase anticodon-binding" evidence="16">
    <location>
        <begin position="846"/>
        <end position="980"/>
    </location>
</feature>
<evidence type="ECO:0000256" key="8">
    <source>
        <dbReference type="ARBA" id="ARBA00022917"/>
    </source>
</evidence>
<dbReference type="PANTHER" id="PTHR11946">
    <property type="entry name" value="VALYL-TRNA SYNTHETASES"/>
    <property type="match status" value="1"/>
</dbReference>
<feature type="domain" description="Aminoacyl-tRNA synthetase class Ia" evidence="15">
    <location>
        <begin position="192"/>
        <end position="788"/>
    </location>
</feature>
<dbReference type="Gene3D" id="1.10.730.10">
    <property type="entry name" value="Isoleucyl-tRNA Synthetase, Domain 1"/>
    <property type="match status" value="1"/>
</dbReference>
<evidence type="ECO:0000256" key="3">
    <source>
        <dbReference type="ARBA" id="ARBA00013169"/>
    </source>
</evidence>
<evidence type="ECO:0000256" key="14">
    <source>
        <dbReference type="SAM" id="MobiDB-lite"/>
    </source>
</evidence>
<comment type="catalytic activity">
    <reaction evidence="12">
        <text>tRNA(Val) + L-valine + ATP = L-valyl-tRNA(Val) + AMP + diphosphate</text>
        <dbReference type="Rhea" id="RHEA:10704"/>
        <dbReference type="Rhea" id="RHEA-COMP:9672"/>
        <dbReference type="Rhea" id="RHEA-COMP:9708"/>
        <dbReference type="ChEBI" id="CHEBI:30616"/>
        <dbReference type="ChEBI" id="CHEBI:33019"/>
        <dbReference type="ChEBI" id="CHEBI:57762"/>
        <dbReference type="ChEBI" id="CHEBI:78442"/>
        <dbReference type="ChEBI" id="CHEBI:78537"/>
        <dbReference type="ChEBI" id="CHEBI:456215"/>
        <dbReference type="EC" id="6.1.1.9"/>
    </reaction>
</comment>
<dbReference type="InterPro" id="IPR002300">
    <property type="entry name" value="aa-tRNA-synth_Ia"/>
</dbReference>
<dbReference type="Gene3D" id="3.90.740.10">
    <property type="entry name" value="Valyl/Leucyl/Isoleucyl-tRNA synthetase, editing domain"/>
    <property type="match status" value="2"/>
</dbReference>
<evidence type="ECO:0000256" key="13">
    <source>
        <dbReference type="RuleBase" id="RU363035"/>
    </source>
</evidence>
<dbReference type="InterPro" id="IPR009008">
    <property type="entry name" value="Val/Leu/Ile-tRNA-synth_edit"/>
</dbReference>
<dbReference type="AlphaFoldDB" id="A0A182M3J8"/>
<dbReference type="Proteomes" id="UP000075883">
    <property type="component" value="Unassembled WGS sequence"/>
</dbReference>
<keyword evidence="7 13" id="KW-0067">ATP-binding</keyword>
<evidence type="ECO:0000256" key="9">
    <source>
        <dbReference type="ARBA" id="ARBA00023146"/>
    </source>
</evidence>
<feature type="domain" description="Valyl-tRNA synthetase tRNA-binding arm" evidence="17">
    <location>
        <begin position="1069"/>
        <end position="1117"/>
    </location>
</feature>
<dbReference type="Pfam" id="PF00133">
    <property type="entry name" value="tRNA-synt_1"/>
    <property type="match status" value="1"/>
</dbReference>
<evidence type="ECO:0000313" key="18">
    <source>
        <dbReference type="EnsemblMetazoa" id="ACUA008589-PA"/>
    </source>
</evidence>
<protein>
    <recommendedName>
        <fullName evidence="10">Valine--tRNA ligase</fullName>
        <ecNumber evidence="3">6.1.1.9</ecNumber>
    </recommendedName>
    <alternativeName>
        <fullName evidence="11">Valyl-tRNA synthetase</fullName>
    </alternativeName>
</protein>
<dbReference type="InterPro" id="IPR033705">
    <property type="entry name" value="Anticodon_Ia_Val"/>
</dbReference>
<evidence type="ECO:0000313" key="19">
    <source>
        <dbReference type="Proteomes" id="UP000075883"/>
    </source>
</evidence>
<reference evidence="19" key="1">
    <citation type="submission" date="2013-09" db="EMBL/GenBank/DDBJ databases">
        <title>The Genome Sequence of Anopheles culicifacies species A.</title>
        <authorList>
            <consortium name="The Broad Institute Genomics Platform"/>
            <person name="Neafsey D.E."/>
            <person name="Besansky N."/>
            <person name="Howell P."/>
            <person name="Walton C."/>
            <person name="Young S.K."/>
            <person name="Zeng Q."/>
            <person name="Gargeya S."/>
            <person name="Fitzgerald M."/>
            <person name="Haas B."/>
            <person name="Abouelleil A."/>
            <person name="Allen A.W."/>
            <person name="Alvarado L."/>
            <person name="Arachchi H.M."/>
            <person name="Berlin A.M."/>
            <person name="Chapman S.B."/>
            <person name="Gainer-Dewar J."/>
            <person name="Goldberg J."/>
            <person name="Griggs A."/>
            <person name="Gujja S."/>
            <person name="Hansen M."/>
            <person name="Howarth C."/>
            <person name="Imamovic A."/>
            <person name="Ireland A."/>
            <person name="Larimer J."/>
            <person name="McCowan C."/>
            <person name="Murphy C."/>
            <person name="Pearson M."/>
            <person name="Poon T.W."/>
            <person name="Priest M."/>
            <person name="Roberts A."/>
            <person name="Saif S."/>
            <person name="Shea T."/>
            <person name="Sisk P."/>
            <person name="Sykes S."/>
            <person name="Wortman J."/>
            <person name="Nusbaum C."/>
            <person name="Birren B."/>
        </authorList>
    </citation>
    <scope>NUCLEOTIDE SEQUENCE [LARGE SCALE GENOMIC DNA]</scope>
    <source>
        <strain evidence="19">A-37</strain>
    </source>
</reference>
<evidence type="ECO:0000256" key="11">
    <source>
        <dbReference type="ARBA" id="ARBA00029936"/>
    </source>
</evidence>
<evidence type="ECO:0000256" key="12">
    <source>
        <dbReference type="ARBA" id="ARBA00047552"/>
    </source>
</evidence>
<dbReference type="Gene3D" id="3.40.50.620">
    <property type="entry name" value="HUPs"/>
    <property type="match status" value="2"/>
</dbReference>
<comment type="subcellular location">
    <subcellularLocation>
        <location evidence="1">Cytoplasm</location>
    </subcellularLocation>
</comment>
<dbReference type="InterPro" id="IPR014729">
    <property type="entry name" value="Rossmann-like_a/b/a_fold"/>
</dbReference>
<dbReference type="NCBIfam" id="NF004349">
    <property type="entry name" value="PRK05729.1"/>
    <property type="match status" value="1"/>
</dbReference>
<dbReference type="GO" id="GO:0004832">
    <property type="term" value="F:valine-tRNA ligase activity"/>
    <property type="evidence" value="ECO:0007669"/>
    <property type="project" value="UniProtKB-EC"/>
</dbReference>
<dbReference type="FunFam" id="3.40.50.620:FF:000020">
    <property type="entry name" value="Valine--tRNA ligase, mitochondrial"/>
    <property type="match status" value="1"/>
</dbReference>
<accession>A0A182M3J8</accession>
<sequence length="1122" mass="127991">MVQGGDGVGEIVFGRIKLLDIARYFLHHVFRLFRTALDVGNEGKQLRQGLLRFLQCNSTVFARIHLAPHHTADVIVDQTYVAFHLGYHLIDVGERLFVRKQLVDVIGRIEIRLVERVGTLQHLFDRTLNVFRQDDFVDVILFLVIFFLDQYSDEFREDNSIDIASAYQPSQVERHSTSGTVPQLPAELRSVEKVDAPFNLLLPPPNVTGDLHLGHALTCAIQDALVRQARLSGARATWIPGMDHAGIATQVVVEKRLFKERNLTRHNLGREMFLEEVMRWKVEKEESIRMALKKLGCSMGWSKEYFTMDSQQSVAVREAFVQLFDKGLIYRDRSLVNWSCTLESAISDVEVENVEIAGPTEISVPGYDRNITFGRMVDIAYKVQGSTEEIVVSTTRPETFLGDVAVAVHPEDGRYSHLRNKVIFLWHPVRKEEIPLIFDSAVDRTFGTGAVKITPAHDRFDFEIARRHHLATVEVIDERGIVQKHFGPFTGLPRYDAREKVIDYLTKLSLVRGVKPHTMLLPLCSRSKDVVELLLRPQWFIRCQEMAQRALAAVRDDGSLAIVPKTFEREWFRWLENCHDWCISRQLWWGHRIPAYVARYETTKELWIAARSMNEAREKCAKLLPNVPQDAISIEQDHDVLDTWFSSALLPFSSTGWPDKLSTEFYPLQLMETGHDILFFWVARMVMLGQELTGQLPFGKILLHGIICDEFGRKMSKSLGNVIKPEHVIHGITLDKLHAEAEASHRQGILSKHELSKSIAGQRKMFPKGIPECGIDALRFTLCSSNVKNHFIHFNVQEAFTNKLFFNKIWQATRYTLGCTERFGVSQRALRTAELREAADQLTSMDRWILSRLGNTVQQCREAFESYNFHLATAALRTFFYNNFCDVYLETTKINMKPERTKAAELHCGVLKYCLTVGLLQMEPFTPYLAQELLNHLSPSSTLADDWASVTGWIDPQLEERIDGMLQICQHIRQSKNEYNPPIVRKHNPTVHIHAKAQELAGLLQTQQATVQQLTHCNGIVLHADESTFNKVQFLVKSAPSHNCIIGIVAESIDAATSEGQTVAGDGSKKMLAKLDAEIEKLLKTISNEGYKKSASESVQKRHREKLNQLQQQKEEMLKIRS</sequence>
<dbReference type="InterPro" id="IPR019499">
    <property type="entry name" value="Val-tRNA_synth_tRNA-bd"/>
</dbReference>
<dbReference type="VEuPathDB" id="VectorBase:ACUA008589"/>
<evidence type="ECO:0000256" key="5">
    <source>
        <dbReference type="ARBA" id="ARBA00022598"/>
    </source>
</evidence>
<keyword evidence="19" id="KW-1185">Reference proteome</keyword>
<evidence type="ECO:0000256" key="7">
    <source>
        <dbReference type="ARBA" id="ARBA00022840"/>
    </source>
</evidence>
<evidence type="ECO:0000259" key="17">
    <source>
        <dbReference type="Pfam" id="PF10458"/>
    </source>
</evidence>
<dbReference type="PROSITE" id="PS00178">
    <property type="entry name" value="AA_TRNA_LIGASE_I"/>
    <property type="match status" value="1"/>
</dbReference>
<dbReference type="NCBIfam" id="TIGR00422">
    <property type="entry name" value="valS"/>
    <property type="match status" value="1"/>
</dbReference>
<comment type="similarity">
    <text evidence="2 13">Belongs to the class-I aminoacyl-tRNA synthetase family.</text>
</comment>
<dbReference type="SUPFAM" id="SSF52374">
    <property type="entry name" value="Nucleotidylyl transferase"/>
    <property type="match status" value="1"/>
</dbReference>
<evidence type="ECO:0000256" key="2">
    <source>
        <dbReference type="ARBA" id="ARBA00005594"/>
    </source>
</evidence>
<dbReference type="PANTHER" id="PTHR11946:SF109">
    <property type="entry name" value="VALINE--TRNA LIGASE"/>
    <property type="match status" value="1"/>
</dbReference>
<organism evidence="18 19">
    <name type="scientific">Anopheles culicifacies</name>
    <dbReference type="NCBI Taxonomy" id="139723"/>
    <lineage>
        <taxon>Eukaryota</taxon>
        <taxon>Metazoa</taxon>
        <taxon>Ecdysozoa</taxon>
        <taxon>Arthropoda</taxon>
        <taxon>Hexapoda</taxon>
        <taxon>Insecta</taxon>
        <taxon>Pterygota</taxon>
        <taxon>Neoptera</taxon>
        <taxon>Endopterygota</taxon>
        <taxon>Diptera</taxon>
        <taxon>Nematocera</taxon>
        <taxon>Culicoidea</taxon>
        <taxon>Culicidae</taxon>
        <taxon>Anophelinae</taxon>
        <taxon>Anopheles</taxon>
        <taxon>culicifacies species complex</taxon>
    </lineage>
</organism>
<reference evidence="18" key="2">
    <citation type="submission" date="2020-05" db="UniProtKB">
        <authorList>
            <consortium name="EnsemblMetazoa"/>
        </authorList>
    </citation>
    <scope>IDENTIFICATION</scope>
    <source>
        <strain evidence="18">A-37</strain>
    </source>
</reference>
<dbReference type="GO" id="GO:0005524">
    <property type="term" value="F:ATP binding"/>
    <property type="evidence" value="ECO:0007669"/>
    <property type="project" value="UniProtKB-KW"/>
</dbReference>
<dbReference type="FunFam" id="3.40.50.620:FF:000078">
    <property type="entry name" value="Valine--tRNA ligase, mitochondrial"/>
    <property type="match status" value="1"/>
</dbReference>
<keyword evidence="8 13" id="KW-0648">Protein biosynthesis</keyword>
<dbReference type="InterPro" id="IPR001412">
    <property type="entry name" value="aa-tRNA-synth_I_CS"/>
</dbReference>
<dbReference type="EMBL" id="AXCM01002234">
    <property type="status" value="NOT_ANNOTATED_CDS"/>
    <property type="molecule type" value="Genomic_DNA"/>
</dbReference>
<dbReference type="InterPro" id="IPR037118">
    <property type="entry name" value="Val-tRNA_synth_C_sf"/>
</dbReference>
<evidence type="ECO:0000256" key="10">
    <source>
        <dbReference type="ARBA" id="ARBA00024407"/>
    </source>
</evidence>
<dbReference type="InterPro" id="IPR009080">
    <property type="entry name" value="tRNAsynth_Ia_anticodon-bd"/>
</dbReference>
<feature type="region of interest" description="Disordered" evidence="14">
    <location>
        <begin position="1091"/>
        <end position="1122"/>
    </location>
</feature>
<dbReference type="STRING" id="139723.A0A182M3J8"/>
<dbReference type="GO" id="GO:0002161">
    <property type="term" value="F:aminoacyl-tRNA deacylase activity"/>
    <property type="evidence" value="ECO:0007669"/>
    <property type="project" value="InterPro"/>
</dbReference>
<dbReference type="GO" id="GO:0005829">
    <property type="term" value="C:cytosol"/>
    <property type="evidence" value="ECO:0007669"/>
    <property type="project" value="TreeGrafter"/>
</dbReference>